<keyword evidence="7" id="KW-0472">Membrane</keyword>
<evidence type="ECO:0000313" key="10">
    <source>
        <dbReference type="EMBL" id="GGX73054.1"/>
    </source>
</evidence>
<evidence type="ECO:0000256" key="3">
    <source>
        <dbReference type="ARBA" id="ARBA00009370"/>
    </source>
</evidence>
<reference evidence="10" key="1">
    <citation type="journal article" date="2014" name="Int. J. Syst. Evol. Microbiol.">
        <title>Complete genome sequence of Corynebacterium casei LMG S-19264T (=DSM 44701T), isolated from a smear-ripened cheese.</title>
        <authorList>
            <consortium name="US DOE Joint Genome Institute (JGI-PGF)"/>
            <person name="Walter F."/>
            <person name="Albersmeier A."/>
            <person name="Kalinowski J."/>
            <person name="Ruckert C."/>
        </authorList>
    </citation>
    <scope>NUCLEOTIDE SEQUENCE</scope>
    <source>
        <strain evidence="10">JCM 4956</strain>
    </source>
</reference>
<comment type="subcellular location">
    <subcellularLocation>
        <location evidence="2">Cell membrane</location>
        <topology evidence="2">Single-pass type II membrane protein</topology>
    </subcellularLocation>
    <subcellularLocation>
        <location evidence="7">Membrane</location>
        <topology evidence="7">Single-pass type II membrane protein</topology>
    </subcellularLocation>
</comment>
<evidence type="ECO:0000313" key="11">
    <source>
        <dbReference type="Proteomes" id="UP000645555"/>
    </source>
</evidence>
<dbReference type="PROSITE" id="PS00761">
    <property type="entry name" value="SPASE_I_3"/>
    <property type="match status" value="1"/>
</dbReference>
<feature type="region of interest" description="Disordered" evidence="8">
    <location>
        <begin position="232"/>
        <end position="315"/>
    </location>
</feature>
<protein>
    <recommendedName>
        <fullName evidence="4 7">Signal peptidase I</fullName>
        <ecNumber evidence="4 7">3.4.21.89</ecNumber>
    </recommendedName>
</protein>
<reference evidence="10" key="2">
    <citation type="submission" date="2020-09" db="EMBL/GenBank/DDBJ databases">
        <authorList>
            <person name="Sun Q."/>
            <person name="Ohkuma M."/>
        </authorList>
    </citation>
    <scope>NUCLEOTIDE SEQUENCE</scope>
    <source>
        <strain evidence="10">JCM 4956</strain>
    </source>
</reference>
<dbReference type="EMBL" id="BMWD01000016">
    <property type="protein sequence ID" value="GGX73054.1"/>
    <property type="molecule type" value="Genomic_DNA"/>
</dbReference>
<dbReference type="PRINTS" id="PR00727">
    <property type="entry name" value="LEADERPTASE"/>
</dbReference>
<keyword evidence="7" id="KW-0812">Transmembrane</keyword>
<dbReference type="PANTHER" id="PTHR43390">
    <property type="entry name" value="SIGNAL PEPTIDASE I"/>
    <property type="match status" value="1"/>
</dbReference>
<evidence type="ECO:0000256" key="6">
    <source>
        <dbReference type="PIRSR" id="PIRSR600223-1"/>
    </source>
</evidence>
<dbReference type="GO" id="GO:0006465">
    <property type="term" value="P:signal peptide processing"/>
    <property type="evidence" value="ECO:0007669"/>
    <property type="project" value="InterPro"/>
</dbReference>
<evidence type="ECO:0000259" key="9">
    <source>
        <dbReference type="Pfam" id="PF10502"/>
    </source>
</evidence>
<feature type="compositionally biased region" description="Basic and acidic residues" evidence="8">
    <location>
        <begin position="1"/>
        <end position="13"/>
    </location>
</feature>
<name>A0A918KRG0_9ACTN</name>
<keyword evidence="11" id="KW-1185">Reference proteome</keyword>
<comment type="similarity">
    <text evidence="3 7">Belongs to the peptidase S26 family.</text>
</comment>
<comment type="caution">
    <text evidence="10">The sequence shown here is derived from an EMBL/GenBank/DDBJ whole genome shotgun (WGS) entry which is preliminary data.</text>
</comment>
<accession>A0A918KRG0</accession>
<dbReference type="InterPro" id="IPR000223">
    <property type="entry name" value="Pept_S26A_signal_pept_1"/>
</dbReference>
<evidence type="ECO:0000256" key="4">
    <source>
        <dbReference type="ARBA" id="ARBA00013208"/>
    </source>
</evidence>
<feature type="region of interest" description="Disordered" evidence="8">
    <location>
        <begin position="1"/>
        <end position="27"/>
    </location>
</feature>
<proteinExistence type="inferred from homology"/>
<evidence type="ECO:0000256" key="1">
    <source>
        <dbReference type="ARBA" id="ARBA00000677"/>
    </source>
</evidence>
<dbReference type="GO" id="GO:0009003">
    <property type="term" value="F:signal peptidase activity"/>
    <property type="evidence" value="ECO:0007669"/>
    <property type="project" value="UniProtKB-EC"/>
</dbReference>
<sequence length="315" mass="33279">MDAEAQHTERDRSSQPALPEENSDTAGAEERSRFALVARAADWLPGGRFSLTVLICLVFLLLLSQFVIQPFQIPSGSMEPGLRIGDRVLVNRLAYRFGAEPRRGDVVVFDGTGYFGDADYIKRVVGVGGDHVVCCDRQGRIEVNGRSVDESTFLYPGDEPSEASFDVLVPDGTLFVLGDHRGDSSDSRDHLGSPGGGMIPVGRVVGRADWIVWPAEHWTGVERAQAHARAADPSLPEYGGGEGALWTGSRPPLAATPGPVRSARGRFPANDAGAGPEGGPPRAAAERRAGHVRTGPVAAGPLPVHGPSTADGVHG</sequence>
<organism evidence="10 11">
    <name type="scientific">Streptomyces fructofermentans</name>
    <dbReference type="NCBI Taxonomy" id="152141"/>
    <lineage>
        <taxon>Bacteria</taxon>
        <taxon>Bacillati</taxon>
        <taxon>Actinomycetota</taxon>
        <taxon>Actinomycetes</taxon>
        <taxon>Kitasatosporales</taxon>
        <taxon>Streptomycetaceae</taxon>
        <taxon>Streptomyces</taxon>
    </lineage>
</organism>
<feature type="domain" description="Peptidase S26" evidence="9">
    <location>
        <begin position="50"/>
        <end position="213"/>
    </location>
</feature>
<comment type="catalytic activity">
    <reaction evidence="1 7">
        <text>Cleavage of hydrophobic, N-terminal signal or leader sequences from secreted and periplasmic proteins.</text>
        <dbReference type="EC" id="3.4.21.89"/>
    </reaction>
</comment>
<dbReference type="CDD" id="cd06530">
    <property type="entry name" value="S26_SPase_I"/>
    <property type="match status" value="1"/>
</dbReference>
<evidence type="ECO:0000256" key="7">
    <source>
        <dbReference type="RuleBase" id="RU362042"/>
    </source>
</evidence>
<keyword evidence="5 7" id="KW-0378">Hydrolase</keyword>
<evidence type="ECO:0000256" key="2">
    <source>
        <dbReference type="ARBA" id="ARBA00004401"/>
    </source>
</evidence>
<feature type="transmembrane region" description="Helical" evidence="7">
    <location>
        <begin position="49"/>
        <end position="68"/>
    </location>
</feature>
<feature type="active site" evidence="6">
    <location>
        <position position="77"/>
    </location>
</feature>
<dbReference type="PANTHER" id="PTHR43390:SF1">
    <property type="entry name" value="CHLOROPLAST PROCESSING PEPTIDASE"/>
    <property type="match status" value="1"/>
</dbReference>
<keyword evidence="7" id="KW-0645">Protease</keyword>
<feature type="active site" evidence="6">
    <location>
        <position position="122"/>
    </location>
</feature>
<dbReference type="NCBIfam" id="TIGR02227">
    <property type="entry name" value="sigpep_I_bact"/>
    <property type="match status" value="1"/>
</dbReference>
<dbReference type="GO" id="GO:0005886">
    <property type="term" value="C:plasma membrane"/>
    <property type="evidence" value="ECO:0007669"/>
    <property type="project" value="UniProtKB-SubCell"/>
</dbReference>
<keyword evidence="7" id="KW-1133">Transmembrane helix</keyword>
<dbReference type="InterPro" id="IPR019533">
    <property type="entry name" value="Peptidase_S26"/>
</dbReference>
<dbReference type="AlphaFoldDB" id="A0A918KRG0"/>
<dbReference type="Gene3D" id="2.10.109.10">
    <property type="entry name" value="Umud Fragment, subunit A"/>
    <property type="match status" value="1"/>
</dbReference>
<dbReference type="InterPro" id="IPR036286">
    <property type="entry name" value="LexA/Signal_pep-like_sf"/>
</dbReference>
<dbReference type="EC" id="3.4.21.89" evidence="4 7"/>
<evidence type="ECO:0000256" key="8">
    <source>
        <dbReference type="SAM" id="MobiDB-lite"/>
    </source>
</evidence>
<dbReference type="Proteomes" id="UP000645555">
    <property type="component" value="Unassembled WGS sequence"/>
</dbReference>
<dbReference type="InterPro" id="IPR019758">
    <property type="entry name" value="Pept_S26A_signal_pept_1_CS"/>
</dbReference>
<dbReference type="SUPFAM" id="SSF51306">
    <property type="entry name" value="LexA/Signal peptidase"/>
    <property type="match status" value="1"/>
</dbReference>
<gene>
    <name evidence="10" type="ORF">GCM10010515_45880</name>
</gene>
<dbReference type="Pfam" id="PF10502">
    <property type="entry name" value="Peptidase_S26"/>
    <property type="match status" value="1"/>
</dbReference>
<evidence type="ECO:0000256" key="5">
    <source>
        <dbReference type="ARBA" id="ARBA00022801"/>
    </source>
</evidence>
<dbReference type="GO" id="GO:0004252">
    <property type="term" value="F:serine-type endopeptidase activity"/>
    <property type="evidence" value="ECO:0007669"/>
    <property type="project" value="InterPro"/>
</dbReference>